<feature type="binding site" evidence="7">
    <location>
        <begin position="625"/>
        <end position="628"/>
    </location>
    <ligand>
        <name>GTP</name>
        <dbReference type="ChEBI" id="CHEBI:37565"/>
    </ligand>
</feature>
<dbReference type="NCBIfam" id="TIGR00487">
    <property type="entry name" value="IF-2"/>
    <property type="match status" value="1"/>
</dbReference>
<feature type="region of interest" description="Disordered" evidence="9">
    <location>
        <begin position="63"/>
        <end position="108"/>
    </location>
</feature>
<dbReference type="Pfam" id="PF04760">
    <property type="entry name" value="IF2_N"/>
    <property type="match status" value="1"/>
</dbReference>
<evidence type="ECO:0000256" key="9">
    <source>
        <dbReference type="SAM" id="MobiDB-lite"/>
    </source>
</evidence>
<feature type="region of interest" description="G-domain" evidence="7">
    <location>
        <begin position="519"/>
        <end position="667"/>
    </location>
</feature>
<dbReference type="InterPro" id="IPR023115">
    <property type="entry name" value="TIF_IF2_dom3"/>
</dbReference>
<comment type="function">
    <text evidence="7 8">One of the essential components for the initiation of protein synthesis. Protects formylmethionyl-tRNA from spontaneous hydrolysis and promotes its binding to the 30S ribosomal subunits. Also involved in the hydrolysis of GTP during the formation of the 70S ribosomal complex.</text>
</comment>
<dbReference type="Pfam" id="PF22042">
    <property type="entry name" value="EF-G_D2"/>
    <property type="match status" value="1"/>
</dbReference>
<keyword evidence="3 7" id="KW-0396">Initiation factor</keyword>
<keyword evidence="5 7" id="KW-0648">Protein biosynthesis</keyword>
<feature type="binding site" evidence="7">
    <location>
        <begin position="571"/>
        <end position="575"/>
    </location>
    <ligand>
        <name>GTP</name>
        <dbReference type="ChEBI" id="CHEBI:37565"/>
    </ligand>
</feature>
<dbReference type="InterPro" id="IPR015760">
    <property type="entry name" value="TIF_IF2"/>
</dbReference>
<dbReference type="CDD" id="cd03702">
    <property type="entry name" value="IF2_mtIF2_II"/>
    <property type="match status" value="1"/>
</dbReference>
<evidence type="ECO:0000256" key="3">
    <source>
        <dbReference type="ARBA" id="ARBA00022540"/>
    </source>
</evidence>
<evidence type="ECO:0000313" key="12">
    <source>
        <dbReference type="Proteomes" id="UP000245523"/>
    </source>
</evidence>
<comment type="similarity">
    <text evidence="1 7 8">Belongs to the TRAFAC class translation factor GTPase superfamily. Classic translation factor GTPase family. IF-2 subfamily.</text>
</comment>
<evidence type="ECO:0000256" key="7">
    <source>
        <dbReference type="HAMAP-Rule" id="MF_00100"/>
    </source>
</evidence>
<protein>
    <recommendedName>
        <fullName evidence="2 7">Translation initiation factor IF-2</fullName>
    </recommendedName>
</protein>
<evidence type="ECO:0000256" key="2">
    <source>
        <dbReference type="ARBA" id="ARBA00020675"/>
    </source>
</evidence>
<dbReference type="Gene3D" id="3.40.50.10050">
    <property type="entry name" value="Translation initiation factor IF- 2, domain 3"/>
    <property type="match status" value="1"/>
</dbReference>
<dbReference type="RefSeq" id="WP_106197975.1">
    <property type="nucleotide sequence ID" value="NZ_JAXEIU010000008.1"/>
</dbReference>
<dbReference type="Pfam" id="PF00009">
    <property type="entry name" value="GTP_EFTU"/>
    <property type="match status" value="1"/>
</dbReference>
<dbReference type="Proteomes" id="UP000245523">
    <property type="component" value="Unassembled WGS sequence"/>
</dbReference>
<feature type="binding site" evidence="7">
    <location>
        <begin position="525"/>
        <end position="532"/>
    </location>
    <ligand>
        <name>GTP</name>
        <dbReference type="ChEBI" id="CHEBI:37565"/>
    </ligand>
</feature>
<feature type="domain" description="Tr-type G" evidence="10">
    <location>
        <begin position="516"/>
        <end position="685"/>
    </location>
</feature>
<keyword evidence="7" id="KW-0963">Cytoplasm</keyword>
<dbReference type="SUPFAM" id="SSF52540">
    <property type="entry name" value="P-loop containing nucleoside triphosphate hydrolases"/>
    <property type="match status" value="1"/>
</dbReference>
<feature type="region of interest" description="Disordered" evidence="9">
    <location>
        <begin position="182"/>
        <end position="202"/>
    </location>
</feature>
<evidence type="ECO:0000256" key="5">
    <source>
        <dbReference type="ARBA" id="ARBA00022917"/>
    </source>
</evidence>
<dbReference type="InterPro" id="IPR036925">
    <property type="entry name" value="TIF_IF2_dom3_sf"/>
</dbReference>
<dbReference type="InterPro" id="IPR000178">
    <property type="entry name" value="TF_IF2_bacterial-like"/>
</dbReference>
<dbReference type="InterPro" id="IPR005225">
    <property type="entry name" value="Small_GTP-bd"/>
</dbReference>
<feature type="compositionally biased region" description="Low complexity" evidence="9">
    <location>
        <begin position="147"/>
        <end position="164"/>
    </location>
</feature>
<dbReference type="InterPro" id="IPR000795">
    <property type="entry name" value="T_Tr_GTP-bd_dom"/>
</dbReference>
<evidence type="ECO:0000313" key="11">
    <source>
        <dbReference type="EMBL" id="PWL03551.1"/>
    </source>
</evidence>
<dbReference type="SUPFAM" id="SSF52156">
    <property type="entry name" value="Initiation factor IF2/eIF5b, domain 3"/>
    <property type="match status" value="1"/>
</dbReference>
<keyword evidence="12" id="KW-1185">Reference proteome</keyword>
<dbReference type="InterPro" id="IPR027417">
    <property type="entry name" value="P-loop_NTPase"/>
</dbReference>
<feature type="compositionally biased region" description="Basic and acidic residues" evidence="9">
    <location>
        <begin position="375"/>
        <end position="395"/>
    </location>
</feature>
<dbReference type="InterPro" id="IPR009000">
    <property type="entry name" value="Transl_B-barrel_sf"/>
</dbReference>
<evidence type="ECO:0000256" key="6">
    <source>
        <dbReference type="ARBA" id="ARBA00023134"/>
    </source>
</evidence>
<dbReference type="PANTHER" id="PTHR43381:SF5">
    <property type="entry name" value="TR-TYPE G DOMAIN-CONTAINING PROTEIN"/>
    <property type="match status" value="1"/>
</dbReference>
<dbReference type="GO" id="GO:0003743">
    <property type="term" value="F:translation initiation factor activity"/>
    <property type="evidence" value="ECO:0007669"/>
    <property type="project" value="UniProtKB-KW"/>
</dbReference>
<dbReference type="PANTHER" id="PTHR43381">
    <property type="entry name" value="TRANSLATION INITIATION FACTOR IF-2-RELATED"/>
    <property type="match status" value="1"/>
</dbReference>
<dbReference type="SUPFAM" id="SSF50447">
    <property type="entry name" value="Translation proteins"/>
    <property type="match status" value="2"/>
</dbReference>
<evidence type="ECO:0000256" key="8">
    <source>
        <dbReference type="RuleBase" id="RU000644"/>
    </source>
</evidence>
<dbReference type="InterPro" id="IPR044145">
    <property type="entry name" value="IF2_II"/>
</dbReference>
<keyword evidence="6 7" id="KW-0342">GTP-binding</keyword>
<dbReference type="HAMAP" id="MF_00100_B">
    <property type="entry name" value="IF_2_B"/>
    <property type="match status" value="1"/>
</dbReference>
<dbReference type="Pfam" id="PF11987">
    <property type="entry name" value="IF-2"/>
    <property type="match status" value="1"/>
</dbReference>
<evidence type="ECO:0000256" key="1">
    <source>
        <dbReference type="ARBA" id="ARBA00007733"/>
    </source>
</evidence>
<gene>
    <name evidence="7" type="primary">infB</name>
    <name evidence="11" type="ORF">B0H50_10595</name>
</gene>
<evidence type="ECO:0000256" key="4">
    <source>
        <dbReference type="ARBA" id="ARBA00022741"/>
    </source>
</evidence>
<feature type="region of interest" description="Disordered" evidence="9">
    <location>
        <begin position="216"/>
        <end position="243"/>
    </location>
</feature>
<organism evidence="11 12">
    <name type="scientific">Hallerella porci</name>
    <dbReference type="NCBI Taxonomy" id="1945871"/>
    <lineage>
        <taxon>Bacteria</taxon>
        <taxon>Pseudomonadati</taxon>
        <taxon>Fibrobacterota</taxon>
        <taxon>Fibrobacteria</taxon>
        <taxon>Fibrobacterales</taxon>
        <taxon>Fibrobacteraceae</taxon>
        <taxon>Hallerella</taxon>
    </lineage>
</organism>
<proteinExistence type="inferred from homology"/>
<dbReference type="CDD" id="cd03692">
    <property type="entry name" value="mtIF2_IVc"/>
    <property type="match status" value="1"/>
</dbReference>
<comment type="subcellular location">
    <subcellularLocation>
        <location evidence="7">Cytoplasm</location>
    </subcellularLocation>
</comment>
<dbReference type="CDD" id="cd01887">
    <property type="entry name" value="IF2_eIF5B"/>
    <property type="match status" value="1"/>
</dbReference>
<dbReference type="InterPro" id="IPR053905">
    <property type="entry name" value="EF-G-like_DII"/>
</dbReference>
<dbReference type="InterPro" id="IPR006847">
    <property type="entry name" value="IF2_N"/>
</dbReference>
<dbReference type="Gene3D" id="3.40.50.300">
    <property type="entry name" value="P-loop containing nucleotide triphosphate hydrolases"/>
    <property type="match status" value="1"/>
</dbReference>
<dbReference type="NCBIfam" id="TIGR00231">
    <property type="entry name" value="small_GTP"/>
    <property type="match status" value="1"/>
</dbReference>
<feature type="region of interest" description="Disordered" evidence="9">
    <location>
        <begin position="141"/>
        <end position="164"/>
    </location>
</feature>
<dbReference type="Gene3D" id="2.40.30.10">
    <property type="entry name" value="Translation factors"/>
    <property type="match status" value="2"/>
</dbReference>
<dbReference type="EMBL" id="QGHD01000005">
    <property type="protein sequence ID" value="PWL03551.1"/>
    <property type="molecule type" value="Genomic_DNA"/>
</dbReference>
<keyword evidence="4 7" id="KW-0547">Nucleotide-binding</keyword>
<feature type="region of interest" description="Disordered" evidence="9">
    <location>
        <begin position="277"/>
        <end position="404"/>
    </location>
</feature>
<name>A0ABX5LMB9_9BACT</name>
<feature type="compositionally biased region" description="Low complexity" evidence="9">
    <location>
        <begin position="216"/>
        <end position="235"/>
    </location>
</feature>
<sequence>MSNEIKITPGEWAKKHGVDASRVVTLLHENGVQVLTPYSPVPQMAFASIEAQVLEEKAKADARRAKASSLFKNKNAKKPAANEKEAAPATTTPAAQPTGRRTITGTFKGGNVRLTRDANAKDNKPAAKPVTLGVKVTSTGKPLTSGVKPVQPAKPAATPVTAKPAQPAVAKPAVKPVAQTPAVKPAPTQPAKPANPVVKPAQPAVKPAPAAVKPAQNVAKPAQAPVNRPAAARPAGTVPPRVNATPVGELRQVEMKAQVFKPDAAILARIEKSRQQAAAQHRYRGNNNSSGQGYTGHFGPGGGNGYRSGNGQGGNSHYRNGNGQGGNRSFGGQLQGQSRGGHFSGQNMQDVFANAQNGAGSGNRFGGNGKGNQSRNDKNKRGKNGRDNKDSRFEQSEQQDSIRQNVSRVMASLSKNPVKKVYHKDKAAAADGEQRKILKTSDFITVGELAGMMDQMPARVIAKCMEMGMMVTINARLDFETIQVLADEFGYEAQLMEEYEEEALGVDDEQNEDLEPRHPVVTVMGHVDHGKTSLLDWIRKTHVVSGESGGITQHIGAYEVTTSVGKVTFLDTPGHEAFSAMRARGSQVTDVIVLVVAADSMVMPQTVESIELAKREKVPLVVAITKMDLPTANPDKIRAQLAERGVEVEQWGGNVSCIEVSARTGAGMQQLLETLALEAEVLELKASKSARARGAVVESKLDAGKGSMATILVQNGTLHIGDPFVCGVYAGRVRAMFDDRGKQMKSAGPSAPCQVLGFDGTPQAGDELTVVEDEKAAREIASKRRMAARERDLRARKSISLESTYEGVKNGTISELNLIIKADVGGSSEAIAASLEKLSNSEVKVNIIRKGVGAITDSDILLASTSQAVIVAFHLMPSFSIREMAQKEGVQIKNYRIIYEIIDDIKNTVEGLLKPTTREELTGEAEIRQIFRIPKVGIIAGCMVTDGEVDRNSRVHVYRAGVELGQTVVQSLKRVKDDVKSVSRGFECGIGLKGYDNLHEGDTLMFFKEVTVARTLADVARDEAAAKAAAEAKKANEQKDA</sequence>
<accession>A0ABX5LMB9</accession>
<reference evidence="11 12" key="1">
    <citation type="submission" date="2018-05" db="EMBL/GenBank/DDBJ databases">
        <title>Animal gut microbial communities from fecal samples from Wisconsin, USA.</title>
        <authorList>
            <person name="Neumann A."/>
        </authorList>
    </citation>
    <scope>NUCLEOTIDE SEQUENCE [LARGE SCALE GENOMIC DNA]</scope>
    <source>
        <strain evidence="11 12">UWS4</strain>
    </source>
</reference>
<dbReference type="PROSITE" id="PS51722">
    <property type="entry name" value="G_TR_2"/>
    <property type="match status" value="1"/>
</dbReference>
<feature type="compositionally biased region" description="Gly residues" evidence="9">
    <location>
        <begin position="293"/>
        <end position="314"/>
    </location>
</feature>
<feature type="compositionally biased region" description="Gly residues" evidence="9">
    <location>
        <begin position="359"/>
        <end position="370"/>
    </location>
</feature>
<comment type="caution">
    <text evidence="11">The sequence shown here is derived from an EMBL/GenBank/DDBJ whole genome shotgun (WGS) entry which is preliminary data.</text>
</comment>
<evidence type="ECO:0000259" key="10">
    <source>
        <dbReference type="PROSITE" id="PS51722"/>
    </source>
</evidence>